<name>A0A918LZ06_9ACTN</name>
<feature type="transmembrane region" description="Helical" evidence="1">
    <location>
        <begin position="57"/>
        <end position="79"/>
    </location>
</feature>
<dbReference type="AlphaFoldDB" id="A0A918LZ06"/>
<reference evidence="2" key="1">
    <citation type="journal article" date="2014" name="Int. J. Syst. Evol. Microbiol.">
        <title>Complete genome sequence of Corynebacterium casei LMG S-19264T (=DSM 44701T), isolated from a smear-ripened cheese.</title>
        <authorList>
            <consortium name="US DOE Joint Genome Institute (JGI-PGF)"/>
            <person name="Walter F."/>
            <person name="Albersmeier A."/>
            <person name="Kalinowski J."/>
            <person name="Ruckert C."/>
        </authorList>
    </citation>
    <scope>NUCLEOTIDE SEQUENCE</scope>
    <source>
        <strain evidence="2">JCM 4125</strain>
    </source>
</reference>
<feature type="transmembrane region" description="Helical" evidence="1">
    <location>
        <begin position="6"/>
        <end position="22"/>
    </location>
</feature>
<comment type="caution">
    <text evidence="2">The sequence shown here is derived from an EMBL/GenBank/DDBJ whole genome shotgun (WGS) entry which is preliminary data.</text>
</comment>
<feature type="transmembrane region" description="Helical" evidence="1">
    <location>
        <begin position="126"/>
        <end position="143"/>
    </location>
</feature>
<dbReference type="Proteomes" id="UP000646776">
    <property type="component" value="Unassembled WGS sequence"/>
</dbReference>
<keyword evidence="1" id="KW-0812">Transmembrane</keyword>
<keyword evidence="1" id="KW-1133">Transmembrane helix</keyword>
<keyword evidence="1" id="KW-0472">Membrane</keyword>
<reference evidence="2" key="2">
    <citation type="submission" date="2020-09" db="EMBL/GenBank/DDBJ databases">
        <authorList>
            <person name="Sun Q."/>
            <person name="Ohkuma M."/>
        </authorList>
    </citation>
    <scope>NUCLEOTIDE SEQUENCE</scope>
    <source>
        <strain evidence="2">JCM 4125</strain>
    </source>
</reference>
<dbReference type="RefSeq" id="WP_189714701.1">
    <property type="nucleotide sequence ID" value="NZ_BMSA01000020.1"/>
</dbReference>
<evidence type="ECO:0000256" key="1">
    <source>
        <dbReference type="SAM" id="Phobius"/>
    </source>
</evidence>
<evidence type="ECO:0000313" key="3">
    <source>
        <dbReference type="Proteomes" id="UP000646776"/>
    </source>
</evidence>
<sequence>MSGLVDALLIVAVVVVVIVRQFRASRLDTDRRWWILPGILAVVALREPGLLDAHHHTASALVLGAELIVGVAMGAGWAWTTRIWVEPDGAVWSRSTKASALVWGVGIALRVGLFALGAVLGVHQDSSALLLALAATLLVRSGVLTRRVSALHGAAAARGAAYGDDVPRSAWDVPRSAWKERV</sequence>
<proteinExistence type="predicted"/>
<dbReference type="EMBL" id="BMSA01000020">
    <property type="protein sequence ID" value="GGT73695.1"/>
    <property type="molecule type" value="Genomic_DNA"/>
</dbReference>
<protein>
    <submittedName>
        <fullName evidence="2">DUF1453 domain-containing protein</fullName>
    </submittedName>
</protein>
<organism evidence="2 3">
    <name type="scientific">Streptomyces phaeofaciens</name>
    <dbReference type="NCBI Taxonomy" id="68254"/>
    <lineage>
        <taxon>Bacteria</taxon>
        <taxon>Bacillati</taxon>
        <taxon>Actinomycetota</taxon>
        <taxon>Actinomycetes</taxon>
        <taxon>Kitasatosporales</taxon>
        <taxon>Streptomycetaceae</taxon>
        <taxon>Streptomyces</taxon>
    </lineage>
</organism>
<evidence type="ECO:0000313" key="2">
    <source>
        <dbReference type="EMBL" id="GGT73695.1"/>
    </source>
</evidence>
<gene>
    <name evidence="2" type="ORF">GCM10010226_59630</name>
</gene>
<keyword evidence="3" id="KW-1185">Reference proteome</keyword>
<feature type="transmembrane region" description="Helical" evidence="1">
    <location>
        <begin position="100"/>
        <end position="120"/>
    </location>
</feature>
<accession>A0A918LZ06</accession>